<protein>
    <submittedName>
        <fullName evidence="2">DJ-1/PfpI family protein</fullName>
    </submittedName>
</protein>
<dbReference type="InterPro" id="IPR052158">
    <property type="entry name" value="INH-QAR"/>
</dbReference>
<evidence type="ECO:0000259" key="1">
    <source>
        <dbReference type="Pfam" id="PF01965"/>
    </source>
</evidence>
<dbReference type="Pfam" id="PF01965">
    <property type="entry name" value="DJ-1_PfpI"/>
    <property type="match status" value="1"/>
</dbReference>
<name>A0A6A6GMD5_9PEZI</name>
<gene>
    <name evidence="2" type="ORF">BDZ85DRAFT_55302</name>
</gene>
<dbReference type="EMBL" id="ML992502">
    <property type="protein sequence ID" value="KAF2226841.1"/>
    <property type="molecule type" value="Genomic_DNA"/>
</dbReference>
<dbReference type="InterPro" id="IPR029062">
    <property type="entry name" value="Class_I_gatase-like"/>
</dbReference>
<dbReference type="PANTHER" id="PTHR43130:SF15">
    <property type="entry name" value="THIJ_PFPI FAMILY PROTEIN (AFU_ORTHOLOGUE AFUA_5G14240)"/>
    <property type="match status" value="1"/>
</dbReference>
<dbReference type="OrthoDB" id="543156at2759"/>
<dbReference type="AlphaFoldDB" id="A0A6A6GMD5"/>
<accession>A0A6A6GMD5</accession>
<dbReference type="InterPro" id="IPR002818">
    <property type="entry name" value="DJ-1/PfpI"/>
</dbReference>
<feature type="domain" description="DJ-1/PfpI" evidence="1">
    <location>
        <begin position="18"/>
        <end position="192"/>
    </location>
</feature>
<organism evidence="2 3">
    <name type="scientific">Elsinoe ampelina</name>
    <dbReference type="NCBI Taxonomy" id="302913"/>
    <lineage>
        <taxon>Eukaryota</taxon>
        <taxon>Fungi</taxon>
        <taxon>Dikarya</taxon>
        <taxon>Ascomycota</taxon>
        <taxon>Pezizomycotina</taxon>
        <taxon>Dothideomycetes</taxon>
        <taxon>Dothideomycetidae</taxon>
        <taxon>Myriangiales</taxon>
        <taxon>Elsinoaceae</taxon>
        <taxon>Elsinoe</taxon>
    </lineage>
</organism>
<proteinExistence type="predicted"/>
<evidence type="ECO:0000313" key="2">
    <source>
        <dbReference type="EMBL" id="KAF2226841.1"/>
    </source>
</evidence>
<reference evidence="3" key="1">
    <citation type="journal article" date="2020" name="Stud. Mycol.">
        <title>101 Dothideomycetes genomes: A test case for predicting lifestyles and emergence of pathogens.</title>
        <authorList>
            <person name="Haridas S."/>
            <person name="Albert R."/>
            <person name="Binder M."/>
            <person name="Bloem J."/>
            <person name="LaButti K."/>
            <person name="Salamov A."/>
            <person name="Andreopoulos B."/>
            <person name="Baker S."/>
            <person name="Barry K."/>
            <person name="Bills G."/>
            <person name="Bluhm B."/>
            <person name="Cannon C."/>
            <person name="Castanera R."/>
            <person name="Culley D."/>
            <person name="Daum C."/>
            <person name="Ezra D."/>
            <person name="Gonzalez J."/>
            <person name="Henrissat B."/>
            <person name="Kuo A."/>
            <person name="Liang C."/>
            <person name="Lipzen A."/>
            <person name="Lutzoni F."/>
            <person name="Magnuson J."/>
            <person name="Mondo S."/>
            <person name="Nolan M."/>
            <person name="Ohm R."/>
            <person name="Pangilinan J."/>
            <person name="Park H.-J."/>
            <person name="Ramirez L."/>
            <person name="Alfaro M."/>
            <person name="Sun H."/>
            <person name="Tritt A."/>
            <person name="Yoshinaga Y."/>
            <person name="Zwiers L.-H."/>
            <person name="Turgeon B."/>
            <person name="Goodwin S."/>
            <person name="Spatafora J."/>
            <person name="Crous P."/>
            <person name="Grigoriev I."/>
        </authorList>
    </citation>
    <scope>NUCLEOTIDE SEQUENCE [LARGE SCALE GENOMIC DNA]</scope>
    <source>
        <strain evidence="3">CECT 20119</strain>
    </source>
</reference>
<sequence length="232" mass="25139">MASSQPSSTSPQKPLHISLLLFPAFQALDAFGPLDALNILSYTTPLHLSILAPTLHPVSTKPLTPNLVGSNFSESIAPTHTYASPPPDIDVLLVPGGLGTRAQGTKQVVDFIRATYPGVKYMIAVCTGSWLAARAGVLDGRRATSNKASWGARVEQGSGEVKWVAHARWVVDGNVWTSSGVSAGIDATLDWIKTVWGREQAMQVADRMEYDWHEDGAWDPWAEKYGLKDDEE</sequence>
<dbReference type="SUPFAM" id="SSF52317">
    <property type="entry name" value="Class I glutamine amidotransferase-like"/>
    <property type="match status" value="1"/>
</dbReference>
<keyword evidence="3" id="KW-1185">Reference proteome</keyword>
<dbReference type="CDD" id="cd03139">
    <property type="entry name" value="GATase1_PfpI_2"/>
    <property type="match status" value="1"/>
</dbReference>
<dbReference type="Proteomes" id="UP000799538">
    <property type="component" value="Unassembled WGS sequence"/>
</dbReference>
<evidence type="ECO:0000313" key="3">
    <source>
        <dbReference type="Proteomes" id="UP000799538"/>
    </source>
</evidence>
<dbReference type="PANTHER" id="PTHR43130">
    <property type="entry name" value="ARAC-FAMILY TRANSCRIPTIONAL REGULATOR"/>
    <property type="match status" value="1"/>
</dbReference>
<dbReference type="Gene3D" id="3.40.50.880">
    <property type="match status" value="1"/>
</dbReference>